<dbReference type="Proteomes" id="UP000765509">
    <property type="component" value="Unassembled WGS sequence"/>
</dbReference>
<feature type="region of interest" description="Disordered" evidence="1">
    <location>
        <begin position="65"/>
        <end position="113"/>
    </location>
</feature>
<evidence type="ECO:0000313" key="3">
    <source>
        <dbReference type="Proteomes" id="UP000765509"/>
    </source>
</evidence>
<gene>
    <name evidence="2" type="ORF">O181_129721</name>
</gene>
<protein>
    <submittedName>
        <fullName evidence="2">Uncharacterized protein</fullName>
    </submittedName>
</protein>
<organism evidence="2 3">
    <name type="scientific">Austropuccinia psidii MF-1</name>
    <dbReference type="NCBI Taxonomy" id="1389203"/>
    <lineage>
        <taxon>Eukaryota</taxon>
        <taxon>Fungi</taxon>
        <taxon>Dikarya</taxon>
        <taxon>Basidiomycota</taxon>
        <taxon>Pucciniomycotina</taxon>
        <taxon>Pucciniomycetes</taxon>
        <taxon>Pucciniales</taxon>
        <taxon>Sphaerophragmiaceae</taxon>
        <taxon>Austropuccinia</taxon>
    </lineage>
</organism>
<comment type="caution">
    <text evidence="2">The sequence shown here is derived from an EMBL/GenBank/DDBJ whole genome shotgun (WGS) entry which is preliminary data.</text>
</comment>
<sequence length="113" mass="13309">MKKLTASRDAIIKNLQEGHAQLRKASEETNKRLNIVFEEQHHSRRDRDCMNQDINKLFNVYHDLKPQPQGQVIDNPYQPDKIKPDSMLMNKKRSPSQYHDEDGMSYSEKEALK</sequence>
<evidence type="ECO:0000313" key="2">
    <source>
        <dbReference type="EMBL" id="MBW0590006.1"/>
    </source>
</evidence>
<dbReference type="AlphaFoldDB" id="A0A9Q3L1D2"/>
<proteinExistence type="predicted"/>
<name>A0A9Q3L1D2_9BASI</name>
<reference evidence="2" key="1">
    <citation type="submission" date="2021-03" db="EMBL/GenBank/DDBJ databases">
        <title>Draft genome sequence of rust myrtle Austropuccinia psidii MF-1, a brazilian biotype.</title>
        <authorList>
            <person name="Quecine M.C."/>
            <person name="Pachon D.M.R."/>
            <person name="Bonatelli M.L."/>
            <person name="Correr F.H."/>
            <person name="Franceschini L.M."/>
            <person name="Leite T.F."/>
            <person name="Margarido G.R.A."/>
            <person name="Almeida C.A."/>
            <person name="Ferrarezi J.A."/>
            <person name="Labate C.A."/>
        </authorList>
    </citation>
    <scope>NUCLEOTIDE SEQUENCE</scope>
    <source>
        <strain evidence="2">MF-1</strain>
    </source>
</reference>
<keyword evidence="3" id="KW-1185">Reference proteome</keyword>
<feature type="compositionally biased region" description="Basic and acidic residues" evidence="1">
    <location>
        <begin position="98"/>
        <end position="113"/>
    </location>
</feature>
<evidence type="ECO:0000256" key="1">
    <source>
        <dbReference type="SAM" id="MobiDB-lite"/>
    </source>
</evidence>
<accession>A0A9Q3L1D2</accession>
<dbReference type="EMBL" id="AVOT02136560">
    <property type="protein sequence ID" value="MBW0590006.1"/>
    <property type="molecule type" value="Genomic_DNA"/>
</dbReference>